<keyword evidence="3 10" id="KW-0808">Transferase</keyword>
<keyword evidence="9 10" id="KW-1208">Phospholipid metabolism</keyword>
<dbReference type="Proteomes" id="UP000093514">
    <property type="component" value="Unassembled WGS sequence"/>
</dbReference>
<dbReference type="AlphaFoldDB" id="A0A1C0ACC3"/>
<keyword evidence="5 10" id="KW-1133">Transmembrane helix</keyword>
<feature type="transmembrane region" description="Helical" evidence="10">
    <location>
        <begin position="123"/>
        <end position="156"/>
    </location>
</feature>
<feature type="transmembrane region" description="Helical" evidence="10">
    <location>
        <begin position="81"/>
        <end position="102"/>
    </location>
</feature>
<protein>
    <recommendedName>
        <fullName evidence="10">Glycerol-3-phosphate acyltransferase</fullName>
    </recommendedName>
    <alternativeName>
        <fullName evidence="10">Acyl-PO4 G3P acyltransferase</fullName>
    </alternativeName>
    <alternativeName>
        <fullName evidence="10">Acyl-phosphate--glycerol-3-phosphate acyltransferase</fullName>
    </alternativeName>
    <alternativeName>
        <fullName evidence="10">G3P acyltransferase</fullName>
        <shortName evidence="10">GPAT</shortName>
        <ecNumber evidence="10">2.3.1.275</ecNumber>
    </alternativeName>
    <alternativeName>
        <fullName evidence="10">Lysophosphatidic acid synthase</fullName>
        <shortName evidence="10">LPA synthase</shortName>
    </alternativeName>
</protein>
<evidence type="ECO:0000256" key="2">
    <source>
        <dbReference type="ARBA" id="ARBA00022516"/>
    </source>
</evidence>
<dbReference type="RefSeq" id="WP_068715069.1">
    <property type="nucleotide sequence ID" value="NZ_LWDV01000006.1"/>
</dbReference>
<dbReference type="Pfam" id="PF02660">
    <property type="entry name" value="G3P_acyltransf"/>
    <property type="match status" value="1"/>
</dbReference>
<dbReference type="NCBIfam" id="TIGR00023">
    <property type="entry name" value="glycerol-3-phosphate 1-O-acyltransferase PlsY"/>
    <property type="match status" value="1"/>
</dbReference>
<keyword evidence="12" id="KW-1185">Reference proteome</keyword>
<dbReference type="EMBL" id="LWDV01000006">
    <property type="protein sequence ID" value="OCL28030.1"/>
    <property type="molecule type" value="Genomic_DNA"/>
</dbReference>
<keyword evidence="2 10" id="KW-0444">Lipid biosynthesis</keyword>
<evidence type="ECO:0000256" key="10">
    <source>
        <dbReference type="HAMAP-Rule" id="MF_01043"/>
    </source>
</evidence>
<dbReference type="PANTHER" id="PTHR30309:SF0">
    <property type="entry name" value="GLYCEROL-3-PHOSPHATE ACYLTRANSFERASE-RELATED"/>
    <property type="match status" value="1"/>
</dbReference>
<proteinExistence type="inferred from homology"/>
<dbReference type="GO" id="GO:0043772">
    <property type="term" value="F:acyl-phosphate glycerol-3-phosphate acyltransferase activity"/>
    <property type="evidence" value="ECO:0007669"/>
    <property type="project" value="UniProtKB-UniRule"/>
</dbReference>
<dbReference type="SMART" id="SM01207">
    <property type="entry name" value="G3P_acyltransf"/>
    <property type="match status" value="1"/>
</dbReference>
<dbReference type="GO" id="GO:0008654">
    <property type="term" value="P:phospholipid biosynthetic process"/>
    <property type="evidence" value="ECO:0007669"/>
    <property type="project" value="UniProtKB-UniRule"/>
</dbReference>
<evidence type="ECO:0000256" key="5">
    <source>
        <dbReference type="ARBA" id="ARBA00022989"/>
    </source>
</evidence>
<comment type="pathway">
    <text evidence="10">Lipid metabolism; phospholipid metabolism.</text>
</comment>
<dbReference type="UniPathway" id="UPA00085"/>
<evidence type="ECO:0000256" key="9">
    <source>
        <dbReference type="ARBA" id="ARBA00023264"/>
    </source>
</evidence>
<comment type="similarity">
    <text evidence="10">Belongs to the PlsY family.</text>
</comment>
<accession>A0A1C0ACC3</accession>
<feature type="transmembrane region" description="Helical" evidence="10">
    <location>
        <begin position="162"/>
        <end position="177"/>
    </location>
</feature>
<keyword evidence="4 10" id="KW-0812">Transmembrane</keyword>
<keyword evidence="6 10" id="KW-0443">Lipid metabolism</keyword>
<keyword evidence="11" id="KW-0012">Acyltransferase</keyword>
<keyword evidence="8 10" id="KW-0594">Phospholipid biosynthesis</keyword>
<comment type="function">
    <text evidence="10">Catalyzes the transfer of an acyl group from acyl-phosphate (acyl-PO(4)) to glycerol-3-phosphate (G3P) to form lysophosphatidic acid (LPA). This enzyme utilizes acyl-phosphate as fatty acyl donor, but not acyl-CoA or acyl-ACP.</text>
</comment>
<keyword evidence="7 10" id="KW-0472">Membrane</keyword>
<evidence type="ECO:0000256" key="3">
    <source>
        <dbReference type="ARBA" id="ARBA00022679"/>
    </source>
</evidence>
<comment type="catalytic activity">
    <reaction evidence="10">
        <text>an acyl phosphate + sn-glycerol 3-phosphate = a 1-acyl-sn-glycero-3-phosphate + phosphate</text>
        <dbReference type="Rhea" id="RHEA:34075"/>
        <dbReference type="ChEBI" id="CHEBI:43474"/>
        <dbReference type="ChEBI" id="CHEBI:57597"/>
        <dbReference type="ChEBI" id="CHEBI:57970"/>
        <dbReference type="ChEBI" id="CHEBI:59918"/>
        <dbReference type="EC" id="2.3.1.275"/>
    </reaction>
</comment>
<comment type="subcellular location">
    <subcellularLocation>
        <location evidence="10">Cell membrane</location>
        <topology evidence="10">Multi-pass membrane protein</topology>
    </subcellularLocation>
</comment>
<comment type="caution">
    <text evidence="11">The sequence shown here is derived from an EMBL/GenBank/DDBJ whole genome shotgun (WGS) entry which is preliminary data.</text>
</comment>
<dbReference type="OrthoDB" id="9777124at2"/>
<organism evidence="11 12">
    <name type="scientific">Orenia metallireducens</name>
    <dbReference type="NCBI Taxonomy" id="1413210"/>
    <lineage>
        <taxon>Bacteria</taxon>
        <taxon>Bacillati</taxon>
        <taxon>Bacillota</taxon>
        <taxon>Clostridia</taxon>
        <taxon>Halanaerobiales</taxon>
        <taxon>Halobacteroidaceae</taxon>
        <taxon>Orenia</taxon>
    </lineage>
</organism>
<evidence type="ECO:0000256" key="8">
    <source>
        <dbReference type="ARBA" id="ARBA00023209"/>
    </source>
</evidence>
<evidence type="ECO:0000256" key="4">
    <source>
        <dbReference type="ARBA" id="ARBA00022692"/>
    </source>
</evidence>
<feature type="transmembrane region" description="Helical" evidence="10">
    <location>
        <begin position="48"/>
        <end position="75"/>
    </location>
</feature>
<reference evidence="12" key="1">
    <citation type="submission" date="2016-07" db="EMBL/GenBank/DDBJ databases">
        <authorList>
            <person name="Florea S."/>
            <person name="Webb J.S."/>
            <person name="Jaromczyk J."/>
            <person name="Schardl C.L."/>
        </authorList>
    </citation>
    <scope>NUCLEOTIDE SEQUENCE [LARGE SCALE GENOMIC DNA]</scope>
    <source>
        <strain evidence="12">Z6</strain>
    </source>
</reference>
<evidence type="ECO:0000313" key="11">
    <source>
        <dbReference type="EMBL" id="OCL28030.1"/>
    </source>
</evidence>
<feature type="transmembrane region" description="Helical" evidence="10">
    <location>
        <begin position="6"/>
        <end position="27"/>
    </location>
</feature>
<dbReference type="EC" id="2.3.1.275" evidence="10"/>
<dbReference type="GO" id="GO:0005886">
    <property type="term" value="C:plasma membrane"/>
    <property type="evidence" value="ECO:0007669"/>
    <property type="project" value="UniProtKB-SubCell"/>
</dbReference>
<keyword evidence="1 10" id="KW-1003">Cell membrane</keyword>
<reference evidence="11 12" key="2">
    <citation type="submission" date="2016-08" db="EMBL/GenBank/DDBJ databases">
        <title>Orenia metallireducens sp. nov. strain Z6, a Novel Metal-reducing Firmicute from the Deep Subsurface.</title>
        <authorList>
            <person name="Maxim B.I."/>
            <person name="Kenneth K."/>
            <person name="Flynn T.M."/>
            <person name="Oloughlin E.J."/>
            <person name="Locke R.A."/>
            <person name="Weber J.R."/>
            <person name="Egan S.M."/>
            <person name="Mackie R.I."/>
            <person name="Cann I.K."/>
        </authorList>
    </citation>
    <scope>NUCLEOTIDE SEQUENCE [LARGE SCALE GENOMIC DNA]</scope>
    <source>
        <strain evidence="11 12">Z6</strain>
    </source>
</reference>
<evidence type="ECO:0000256" key="1">
    <source>
        <dbReference type="ARBA" id="ARBA00022475"/>
    </source>
</evidence>
<sequence length="202" mass="21903">MIKEVLVMFFAYLLGSIPFALLVVKLVKGVDIREYGSGNVGATNAFRVLGLGLGILVALLDIGKGFIAVSVARYFFADQPLLLLVAGLLSIAGHNWPIFLKFKGGKGVATSVGVLISLSPKTILVAFLVWLTVVLITQYVSLASIIAAIVIPILMYVFDQETIFIILAVLIAVFVIYRHQSNIKRLLAGTENKVSLNKRVNE</sequence>
<evidence type="ECO:0000256" key="7">
    <source>
        <dbReference type="ARBA" id="ARBA00023136"/>
    </source>
</evidence>
<evidence type="ECO:0000256" key="6">
    <source>
        <dbReference type="ARBA" id="ARBA00023098"/>
    </source>
</evidence>
<evidence type="ECO:0000313" key="12">
    <source>
        <dbReference type="Proteomes" id="UP000093514"/>
    </source>
</evidence>
<name>A0A1C0ACC3_9FIRM</name>
<dbReference type="InterPro" id="IPR003811">
    <property type="entry name" value="G3P_acylTferase_PlsY"/>
</dbReference>
<dbReference type="PANTHER" id="PTHR30309">
    <property type="entry name" value="INNER MEMBRANE PROTEIN YGIH"/>
    <property type="match status" value="1"/>
</dbReference>
<dbReference type="HAMAP" id="MF_01043">
    <property type="entry name" value="PlsY"/>
    <property type="match status" value="1"/>
</dbReference>
<comment type="subunit">
    <text evidence="10">Probably interacts with PlsX.</text>
</comment>
<gene>
    <name evidence="10" type="primary">plsY</name>
    <name evidence="11" type="ORF">U472_02185</name>
</gene>